<feature type="compositionally biased region" description="Acidic residues" evidence="8">
    <location>
        <begin position="981"/>
        <end position="995"/>
    </location>
</feature>
<dbReference type="AlphaFoldDB" id="A0AAW1S161"/>
<keyword evidence="4" id="KW-0539">Nucleus</keyword>
<accession>A0AAW1S161</accession>
<name>A0AAW1S161_9CHLO</name>
<dbReference type="PANTHER" id="PTHR23081:SF36">
    <property type="entry name" value="RNA POLYMERASE II SUBUNIT A C-TERMINAL DOMAIN PHOSPHATASE"/>
    <property type="match status" value="1"/>
</dbReference>
<dbReference type="Gene3D" id="3.40.50.1000">
    <property type="entry name" value="HAD superfamily/HAD-like"/>
    <property type="match status" value="1"/>
</dbReference>
<evidence type="ECO:0000256" key="8">
    <source>
        <dbReference type="SAM" id="MobiDB-lite"/>
    </source>
</evidence>
<reference evidence="10 11" key="1">
    <citation type="journal article" date="2024" name="Nat. Commun.">
        <title>Phylogenomics reveals the evolutionary origins of lichenization in chlorophyte algae.</title>
        <authorList>
            <person name="Puginier C."/>
            <person name="Libourel C."/>
            <person name="Otte J."/>
            <person name="Skaloud P."/>
            <person name="Haon M."/>
            <person name="Grisel S."/>
            <person name="Petersen M."/>
            <person name="Berrin J.G."/>
            <person name="Delaux P.M."/>
            <person name="Dal Grande F."/>
            <person name="Keller J."/>
        </authorList>
    </citation>
    <scope>NUCLEOTIDE SEQUENCE [LARGE SCALE GENOMIC DNA]</scope>
    <source>
        <strain evidence="10 11">SAG 2523</strain>
    </source>
</reference>
<feature type="region of interest" description="Disordered" evidence="8">
    <location>
        <begin position="711"/>
        <end position="749"/>
    </location>
</feature>
<organism evidence="10 11">
    <name type="scientific">Apatococcus fuscideae</name>
    <dbReference type="NCBI Taxonomy" id="2026836"/>
    <lineage>
        <taxon>Eukaryota</taxon>
        <taxon>Viridiplantae</taxon>
        <taxon>Chlorophyta</taxon>
        <taxon>core chlorophytes</taxon>
        <taxon>Trebouxiophyceae</taxon>
        <taxon>Chlorellales</taxon>
        <taxon>Chlorellaceae</taxon>
        <taxon>Apatococcus</taxon>
    </lineage>
</organism>
<dbReference type="GO" id="GO:0005634">
    <property type="term" value="C:nucleus"/>
    <property type="evidence" value="ECO:0007669"/>
    <property type="project" value="UniProtKB-SubCell"/>
</dbReference>
<evidence type="ECO:0000256" key="2">
    <source>
        <dbReference type="ARBA" id="ARBA00013081"/>
    </source>
</evidence>
<dbReference type="InterPro" id="IPR039189">
    <property type="entry name" value="Fcp1"/>
</dbReference>
<sequence length="995" mass="107330">MDTADRAVRSLFFGPVSCKIEILFSDTDVGRVLQNGLPKELRVKARWSSPNSNPAVLLSLLTDGPSMALTALKQPVQESSGSNSSLLQSLADSSLQKNQAVLIEMDGGCDLALLPVHSGPDAPLFLGYGISHNSLQVSASFLESSRMPIVLDLDETLLVASSMGALQSHHLRCTVRAQKEHTALLRAEQRGNIAAREAAKAALAAVKDEEGSVLKDIAMLQQYTDLDLVSVGSRNFSARPEIIPQEAGQPGLVRPVVYCEGHGIIFTRIHPDRRDTSLILRLRPGWEKLRSYLAGSAEPQIPGRSAPVKKRFELYVCTAAERFYALEAWRILDPGNQLIAEEQQSRRIICVPAGKDKHLGDVLGVGDCPMPEAHDPDGASSMPFAVIVDDRTEVWEPSTRSQILKVVPYCPHRPQPNVGPGGHYEDALAAEMSRIHSTLVALRSNFYYELNQQFRQAVSHVFAQVRQPSFTGDVAEFLRSNLRPPPRVSRLLRVQNLEQAQLAAARPKGRAEPSNGRMGGPDNTDSRAGPARGPSPLMNVIPRMQDVHIMPPRPPPPQHGRLGSPRPPSVPPTAALNSGRTNLDGEHVPERTSSTGLNGQSSLANGEVTSELQGRANAARLEGLVDSAAIGTLNHLSQKARVPLSFCKSPLPAVNPHIPHAGWTIEVTWNGEVIGTGHARINKDAKKIACARGLAHPTVAAYRHNLMLNPADPGPPAGTIPDAGSQSFSHHDNPLLSGHAGLRPPSPAGQPLGWGVVGVSRVDQQPRQVPQVGGASSLPVIQQSHALTRLQDMCPGQIRYDLAGSGSLDGPKPGQPGAAEASPWFCMWVVYTPFKGQEPFKLMGTGRNRMEAKQAAALRLLQEMGFRVQYQSAAPPVDPDDKLAGTRAGDLGSLLHGAASPASISHDNGSGLNQTNGQVQPAQAASAHPHRLQQLQQQHMLDRHRSPRDSPEYEPYQTSQLVSDVEGSPEPEPESDKEAGEIDEDDEDDEEIHIV</sequence>
<comment type="catalytic activity">
    <reaction evidence="5">
        <text>O-phospho-L-seryl-[protein] + H2O = L-seryl-[protein] + phosphate</text>
        <dbReference type="Rhea" id="RHEA:20629"/>
        <dbReference type="Rhea" id="RHEA-COMP:9863"/>
        <dbReference type="Rhea" id="RHEA-COMP:11604"/>
        <dbReference type="ChEBI" id="CHEBI:15377"/>
        <dbReference type="ChEBI" id="CHEBI:29999"/>
        <dbReference type="ChEBI" id="CHEBI:43474"/>
        <dbReference type="ChEBI" id="CHEBI:83421"/>
        <dbReference type="EC" id="3.1.3.16"/>
    </reaction>
</comment>
<evidence type="ECO:0000256" key="6">
    <source>
        <dbReference type="ARBA" id="ARBA00048336"/>
    </source>
</evidence>
<comment type="subcellular location">
    <subcellularLocation>
        <location evidence="1">Nucleus</location>
    </subcellularLocation>
</comment>
<dbReference type="InterPro" id="IPR023214">
    <property type="entry name" value="HAD_sf"/>
</dbReference>
<feature type="region of interest" description="Disordered" evidence="8">
    <location>
        <begin position="501"/>
        <end position="603"/>
    </location>
</feature>
<evidence type="ECO:0000313" key="10">
    <source>
        <dbReference type="EMBL" id="KAK9839346.1"/>
    </source>
</evidence>
<keyword evidence="11" id="KW-1185">Reference proteome</keyword>
<feature type="compositionally biased region" description="Polar residues" evidence="8">
    <location>
        <begin position="902"/>
        <end position="923"/>
    </location>
</feature>
<dbReference type="GO" id="GO:0003723">
    <property type="term" value="F:RNA binding"/>
    <property type="evidence" value="ECO:0007669"/>
    <property type="project" value="UniProtKB-UniRule"/>
</dbReference>
<feature type="domain" description="DRBM" evidence="9">
    <location>
        <begin position="844"/>
        <end position="866"/>
    </location>
</feature>
<evidence type="ECO:0000256" key="1">
    <source>
        <dbReference type="ARBA" id="ARBA00004123"/>
    </source>
</evidence>
<dbReference type="InterPro" id="IPR004274">
    <property type="entry name" value="FCP1_dom"/>
</dbReference>
<evidence type="ECO:0000256" key="5">
    <source>
        <dbReference type="ARBA" id="ARBA00047761"/>
    </source>
</evidence>
<evidence type="ECO:0000256" key="3">
    <source>
        <dbReference type="ARBA" id="ARBA00022801"/>
    </source>
</evidence>
<dbReference type="InterPro" id="IPR014720">
    <property type="entry name" value="dsRBD_dom"/>
</dbReference>
<dbReference type="PANTHER" id="PTHR23081">
    <property type="entry name" value="RNA POLYMERASE II CTD PHOSPHATASE"/>
    <property type="match status" value="1"/>
</dbReference>
<evidence type="ECO:0000256" key="4">
    <source>
        <dbReference type="ARBA" id="ARBA00023242"/>
    </source>
</evidence>
<keyword evidence="7" id="KW-0694">RNA-binding</keyword>
<dbReference type="PROSITE" id="PS50137">
    <property type="entry name" value="DS_RBD"/>
    <property type="match status" value="1"/>
</dbReference>
<dbReference type="EC" id="3.1.3.16" evidence="2"/>
<dbReference type="Proteomes" id="UP001485043">
    <property type="component" value="Unassembled WGS sequence"/>
</dbReference>
<dbReference type="SUPFAM" id="SSF56784">
    <property type="entry name" value="HAD-like"/>
    <property type="match status" value="1"/>
</dbReference>
<proteinExistence type="predicted"/>
<evidence type="ECO:0000259" key="9">
    <source>
        <dbReference type="PROSITE" id="PS50137"/>
    </source>
</evidence>
<evidence type="ECO:0000256" key="7">
    <source>
        <dbReference type="PROSITE-ProRule" id="PRU00266"/>
    </source>
</evidence>
<keyword evidence="3" id="KW-0378">Hydrolase</keyword>
<gene>
    <name evidence="10" type="ORF">WJX84_002847</name>
</gene>
<dbReference type="EMBL" id="JALJOV010001874">
    <property type="protein sequence ID" value="KAK9839346.1"/>
    <property type="molecule type" value="Genomic_DNA"/>
</dbReference>
<feature type="region of interest" description="Disordered" evidence="8">
    <location>
        <begin position="897"/>
        <end position="995"/>
    </location>
</feature>
<comment type="caution">
    <text evidence="10">The sequence shown here is derived from an EMBL/GenBank/DDBJ whole genome shotgun (WGS) entry which is preliminary data.</text>
</comment>
<evidence type="ECO:0000313" key="11">
    <source>
        <dbReference type="Proteomes" id="UP001485043"/>
    </source>
</evidence>
<dbReference type="InterPro" id="IPR036412">
    <property type="entry name" value="HAD-like_sf"/>
</dbReference>
<dbReference type="GO" id="GO:0008420">
    <property type="term" value="F:RNA polymerase II CTD heptapeptide repeat phosphatase activity"/>
    <property type="evidence" value="ECO:0007669"/>
    <property type="project" value="InterPro"/>
</dbReference>
<protein>
    <recommendedName>
        <fullName evidence="2">protein-serine/threonine phosphatase</fullName>
        <ecNumber evidence="2">3.1.3.16</ecNumber>
    </recommendedName>
</protein>
<feature type="compositionally biased region" description="Polar residues" evidence="8">
    <location>
        <begin position="591"/>
        <end position="603"/>
    </location>
</feature>
<dbReference type="SMART" id="SM00577">
    <property type="entry name" value="CPDc"/>
    <property type="match status" value="1"/>
</dbReference>
<feature type="compositionally biased region" description="Basic and acidic residues" evidence="8">
    <location>
        <begin position="940"/>
        <end position="951"/>
    </location>
</feature>
<comment type="catalytic activity">
    <reaction evidence="6">
        <text>O-phospho-L-threonyl-[protein] + H2O = L-threonyl-[protein] + phosphate</text>
        <dbReference type="Rhea" id="RHEA:47004"/>
        <dbReference type="Rhea" id="RHEA-COMP:11060"/>
        <dbReference type="Rhea" id="RHEA-COMP:11605"/>
        <dbReference type="ChEBI" id="CHEBI:15377"/>
        <dbReference type="ChEBI" id="CHEBI:30013"/>
        <dbReference type="ChEBI" id="CHEBI:43474"/>
        <dbReference type="ChEBI" id="CHEBI:61977"/>
        <dbReference type="EC" id="3.1.3.16"/>
    </reaction>
</comment>